<proteinExistence type="inferred from homology"/>
<evidence type="ECO:0000256" key="7">
    <source>
        <dbReference type="RuleBase" id="RU003797"/>
    </source>
</evidence>
<evidence type="ECO:0000256" key="4">
    <source>
        <dbReference type="ARBA" id="ARBA00022801"/>
    </source>
</evidence>
<dbReference type="Proteomes" id="UP000886876">
    <property type="component" value="Unassembled WGS sequence"/>
</dbReference>
<dbReference type="InterPro" id="IPR010994">
    <property type="entry name" value="RuvA_2-like"/>
</dbReference>
<dbReference type="Gene3D" id="3.40.140.10">
    <property type="entry name" value="Cytidine Deaminase, domain 2"/>
    <property type="match status" value="1"/>
</dbReference>
<gene>
    <name evidence="9" type="primary">radC</name>
    <name evidence="9" type="ORF">IAD42_06560</name>
</gene>
<evidence type="ECO:0000256" key="3">
    <source>
        <dbReference type="ARBA" id="ARBA00022723"/>
    </source>
</evidence>
<dbReference type="Gene3D" id="1.10.150.20">
    <property type="entry name" value="5' to 3' exonuclease, C-terminal subdomain"/>
    <property type="match status" value="1"/>
</dbReference>
<comment type="similarity">
    <text evidence="1 7">Belongs to the UPF0758 family.</text>
</comment>
<evidence type="ECO:0000313" key="9">
    <source>
        <dbReference type="EMBL" id="HIS97619.1"/>
    </source>
</evidence>
<dbReference type="PROSITE" id="PS50249">
    <property type="entry name" value="MPN"/>
    <property type="match status" value="1"/>
</dbReference>
<dbReference type="InterPro" id="IPR001405">
    <property type="entry name" value="UPF0758"/>
</dbReference>
<evidence type="ECO:0000256" key="1">
    <source>
        <dbReference type="ARBA" id="ARBA00010243"/>
    </source>
</evidence>
<comment type="caution">
    <text evidence="9">The sequence shown here is derived from an EMBL/GenBank/DDBJ whole genome shotgun (WGS) entry which is preliminary data.</text>
</comment>
<keyword evidence="5" id="KW-0862">Zinc</keyword>
<organism evidence="9 10">
    <name type="scientific">Candidatus Scatomorpha pullistercoris</name>
    <dbReference type="NCBI Taxonomy" id="2840929"/>
    <lineage>
        <taxon>Bacteria</taxon>
        <taxon>Bacillati</taxon>
        <taxon>Bacillota</taxon>
        <taxon>Clostridia</taxon>
        <taxon>Eubacteriales</taxon>
        <taxon>Candidatus Scatomorpha</taxon>
    </lineage>
</organism>
<protein>
    <submittedName>
        <fullName evidence="9">DNA repair protein RadC</fullName>
    </submittedName>
</protein>
<evidence type="ECO:0000259" key="8">
    <source>
        <dbReference type="PROSITE" id="PS50249"/>
    </source>
</evidence>
<evidence type="ECO:0000256" key="5">
    <source>
        <dbReference type="ARBA" id="ARBA00022833"/>
    </source>
</evidence>
<keyword evidence="2" id="KW-0645">Protease</keyword>
<evidence type="ECO:0000256" key="2">
    <source>
        <dbReference type="ARBA" id="ARBA00022670"/>
    </source>
</evidence>
<evidence type="ECO:0000256" key="6">
    <source>
        <dbReference type="ARBA" id="ARBA00023049"/>
    </source>
</evidence>
<dbReference type="Pfam" id="PF20582">
    <property type="entry name" value="UPF0758_N"/>
    <property type="match status" value="1"/>
</dbReference>
<reference evidence="9" key="1">
    <citation type="submission" date="2020-10" db="EMBL/GenBank/DDBJ databases">
        <authorList>
            <person name="Gilroy R."/>
        </authorList>
    </citation>
    <scope>NUCLEOTIDE SEQUENCE</scope>
    <source>
        <strain evidence="9">ChiHecec3B27-6122</strain>
    </source>
</reference>
<dbReference type="SUPFAM" id="SSF47781">
    <property type="entry name" value="RuvA domain 2-like"/>
    <property type="match status" value="1"/>
</dbReference>
<sequence>MSDVHKGHRERLRERFMISGPSSFNDVTALELLLFYTLPRRDTNELAHRLLDRFGSLDRIMDASITDLTSVKGVGTETAIFLRLIPDMCRRYAMKKRPGTHIDCVDTAGSFITPMFICEHDEVFLAVFLDKKRNVINCCEVGRGVSCATNVEARKIVELALTMDAGGVIACHNHISRPPLPSVEDERLTEELRSGLGAVGIDLIDHFIVSGREYTSMRNCGFY</sequence>
<dbReference type="PANTHER" id="PTHR30471">
    <property type="entry name" value="DNA REPAIR PROTEIN RADC"/>
    <property type="match status" value="1"/>
</dbReference>
<dbReference type="PANTHER" id="PTHR30471:SF3">
    <property type="entry name" value="UPF0758 PROTEIN YEES-RELATED"/>
    <property type="match status" value="1"/>
</dbReference>
<dbReference type="InterPro" id="IPR046778">
    <property type="entry name" value="UPF0758_N"/>
</dbReference>
<dbReference type="GO" id="GO:0046872">
    <property type="term" value="F:metal ion binding"/>
    <property type="evidence" value="ECO:0007669"/>
    <property type="project" value="UniProtKB-KW"/>
</dbReference>
<dbReference type="GO" id="GO:0008237">
    <property type="term" value="F:metallopeptidase activity"/>
    <property type="evidence" value="ECO:0007669"/>
    <property type="project" value="UniProtKB-KW"/>
</dbReference>
<evidence type="ECO:0000313" key="10">
    <source>
        <dbReference type="Proteomes" id="UP000886876"/>
    </source>
</evidence>
<keyword evidence="3" id="KW-0479">Metal-binding</keyword>
<dbReference type="NCBIfam" id="TIGR00608">
    <property type="entry name" value="radc"/>
    <property type="match status" value="1"/>
</dbReference>
<keyword evidence="6" id="KW-0482">Metalloprotease</keyword>
<dbReference type="EMBL" id="DVJS01000163">
    <property type="protein sequence ID" value="HIS97619.1"/>
    <property type="molecule type" value="Genomic_DNA"/>
</dbReference>
<dbReference type="Pfam" id="PF04002">
    <property type="entry name" value="RadC"/>
    <property type="match status" value="1"/>
</dbReference>
<dbReference type="InterPro" id="IPR025657">
    <property type="entry name" value="RadC_JAB"/>
</dbReference>
<dbReference type="InterPro" id="IPR037518">
    <property type="entry name" value="MPN"/>
</dbReference>
<name>A0A9D1G6J7_9FIRM</name>
<accession>A0A9D1G6J7</accession>
<feature type="domain" description="MPN" evidence="8">
    <location>
        <begin position="100"/>
        <end position="223"/>
    </location>
</feature>
<reference evidence="9" key="2">
    <citation type="journal article" date="2021" name="PeerJ">
        <title>Extensive microbial diversity within the chicken gut microbiome revealed by metagenomics and culture.</title>
        <authorList>
            <person name="Gilroy R."/>
            <person name="Ravi A."/>
            <person name="Getino M."/>
            <person name="Pursley I."/>
            <person name="Horton D.L."/>
            <person name="Alikhan N.F."/>
            <person name="Baker D."/>
            <person name="Gharbi K."/>
            <person name="Hall N."/>
            <person name="Watson M."/>
            <person name="Adriaenssens E.M."/>
            <person name="Foster-Nyarko E."/>
            <person name="Jarju S."/>
            <person name="Secka A."/>
            <person name="Antonio M."/>
            <person name="Oren A."/>
            <person name="Chaudhuri R.R."/>
            <person name="La Ragione R."/>
            <person name="Hildebrand F."/>
            <person name="Pallen M.J."/>
        </authorList>
    </citation>
    <scope>NUCLEOTIDE SEQUENCE</scope>
    <source>
        <strain evidence="9">ChiHecec3B27-6122</strain>
    </source>
</reference>
<dbReference type="AlphaFoldDB" id="A0A9D1G6J7"/>
<keyword evidence="4" id="KW-0378">Hydrolase</keyword>
<dbReference type="GO" id="GO:0006508">
    <property type="term" value="P:proteolysis"/>
    <property type="evidence" value="ECO:0007669"/>
    <property type="project" value="UniProtKB-KW"/>
</dbReference>